<evidence type="ECO:0000256" key="6">
    <source>
        <dbReference type="ARBA" id="ARBA00022841"/>
    </source>
</evidence>
<dbReference type="AlphaFoldDB" id="A0A3P3W4X3"/>
<evidence type="ECO:0000256" key="2">
    <source>
        <dbReference type="ARBA" id="ARBA00005182"/>
    </source>
</evidence>
<dbReference type="OrthoDB" id="5349247at2"/>
<keyword evidence="5" id="KW-0574">Periplasm</keyword>
<keyword evidence="6" id="KW-0016">Alginate biosynthesis</keyword>
<dbReference type="Proteomes" id="UP000275719">
    <property type="component" value="Unassembled WGS sequence"/>
</dbReference>
<evidence type="ECO:0000256" key="1">
    <source>
        <dbReference type="ARBA" id="ARBA00004418"/>
    </source>
</evidence>
<dbReference type="Pfam" id="PF16822">
    <property type="entry name" value="ALGX"/>
    <property type="match status" value="1"/>
</dbReference>
<feature type="domain" description="AlgX/AlgJ SGNH hydrolase-like" evidence="7">
    <location>
        <begin position="241"/>
        <end position="342"/>
    </location>
</feature>
<dbReference type="GO" id="GO:0016740">
    <property type="term" value="F:transferase activity"/>
    <property type="evidence" value="ECO:0007669"/>
    <property type="project" value="UniProtKB-KW"/>
</dbReference>
<keyword evidence="3" id="KW-0808">Transferase</keyword>
<comment type="caution">
    <text evidence="8">The sequence shown here is derived from an EMBL/GenBank/DDBJ whole genome shotgun (WGS) entry which is preliminary data.</text>
</comment>
<name>A0A3P3W4X3_9FLAO</name>
<proteinExistence type="predicted"/>
<keyword evidence="4" id="KW-0732">Signal</keyword>
<evidence type="ECO:0000256" key="5">
    <source>
        <dbReference type="ARBA" id="ARBA00022764"/>
    </source>
</evidence>
<evidence type="ECO:0000313" key="9">
    <source>
        <dbReference type="Proteomes" id="UP000275719"/>
    </source>
</evidence>
<dbReference type="GO" id="GO:0042121">
    <property type="term" value="P:alginic acid biosynthetic process"/>
    <property type="evidence" value="ECO:0007669"/>
    <property type="project" value="UniProtKB-UniPathway"/>
</dbReference>
<dbReference type="UniPathway" id="UPA00286"/>
<gene>
    <name evidence="8" type="ORF">EG240_09540</name>
</gene>
<comment type="subcellular location">
    <subcellularLocation>
        <location evidence="1">Periplasm</location>
    </subcellularLocation>
</comment>
<dbReference type="RefSeq" id="WP_125019169.1">
    <property type="nucleotide sequence ID" value="NZ_RQVQ01000019.1"/>
</dbReference>
<evidence type="ECO:0000259" key="7">
    <source>
        <dbReference type="Pfam" id="PF16822"/>
    </source>
</evidence>
<dbReference type="GO" id="GO:0042597">
    <property type="term" value="C:periplasmic space"/>
    <property type="evidence" value="ECO:0007669"/>
    <property type="project" value="UniProtKB-SubCell"/>
</dbReference>
<comment type="pathway">
    <text evidence="2">Glycan biosynthesis; alginate biosynthesis.</text>
</comment>
<dbReference type="InterPro" id="IPR031811">
    <property type="entry name" value="ALGX/ALGJ_SGNH-like"/>
</dbReference>
<evidence type="ECO:0000256" key="4">
    <source>
        <dbReference type="ARBA" id="ARBA00022729"/>
    </source>
</evidence>
<evidence type="ECO:0000313" key="8">
    <source>
        <dbReference type="EMBL" id="RRJ90102.1"/>
    </source>
</evidence>
<evidence type="ECO:0000256" key="3">
    <source>
        <dbReference type="ARBA" id="ARBA00022679"/>
    </source>
</evidence>
<organism evidence="8 9">
    <name type="scientific">Paenimyroides tangerinum</name>
    <dbReference type="NCBI Taxonomy" id="2488728"/>
    <lineage>
        <taxon>Bacteria</taxon>
        <taxon>Pseudomonadati</taxon>
        <taxon>Bacteroidota</taxon>
        <taxon>Flavobacteriia</taxon>
        <taxon>Flavobacteriales</taxon>
        <taxon>Flavobacteriaceae</taxon>
        <taxon>Paenimyroides</taxon>
    </lineage>
</organism>
<accession>A0A3P3W4X3</accession>
<reference evidence="8 9" key="1">
    <citation type="submission" date="2018-11" db="EMBL/GenBank/DDBJ databases">
        <title>Flavobacterium sp. nov., YIM 102701-2 draft genome.</title>
        <authorList>
            <person name="Li G."/>
            <person name="Jiang Y."/>
        </authorList>
    </citation>
    <scope>NUCLEOTIDE SEQUENCE [LARGE SCALE GENOMIC DNA]</scope>
    <source>
        <strain evidence="8 9">YIM 102701-2</strain>
    </source>
</reference>
<protein>
    <recommendedName>
        <fullName evidence="7">AlgX/AlgJ SGNH hydrolase-like domain-containing protein</fullName>
    </recommendedName>
</protein>
<keyword evidence="9" id="KW-1185">Reference proteome</keyword>
<dbReference type="EMBL" id="RQVQ01000019">
    <property type="protein sequence ID" value="RRJ90102.1"/>
    <property type="molecule type" value="Genomic_DNA"/>
</dbReference>
<sequence length="347" mass="40699">MKKFIFKTTLFLSPFIVLQLVALFLYNTQNGDLVRVGQMFERFPSYRENLNNEIANQTHFEVIDDINVKGKTIKYFLVGDSFTNDKNGYKNFLGYLSDGQVSSLNINLLINDNPFQTLYSLTKTDFFKNNKIEFVIVESVERYLAYRGNNVDKNLEFTKTKIELPISESRTDYHFQLTDKEFPNKSIFTLPYNTFRYFNGAEDFGQVYRFDSSEKMFSVDKNEVFCYFEDVDLIPDLNWPNNIQNLKNALNELQIELEKQNVKLVFLPAPNKFTAYYDQIVAKTPIEKSVILEEIENTPKKYIYVNPIKSINEFIKNGKKDFYFYDDTHWGFSGSKAVAEQIILETK</sequence>